<dbReference type="Proteomes" id="UP000008221">
    <property type="component" value="Chromosome"/>
</dbReference>
<feature type="binding site" description="axial binding residue" evidence="9">
    <location>
        <position position="155"/>
    </location>
    <ligand>
        <name>Fe-coproporphyrin III</name>
        <dbReference type="ChEBI" id="CHEBI:68438"/>
    </ligand>
    <ligandPart>
        <name>Fe</name>
        <dbReference type="ChEBI" id="CHEBI:18248"/>
    </ligandPart>
</feature>
<keyword evidence="4 9" id="KW-0408">Iron</keyword>
<keyword evidence="9" id="KW-0350">Heme biosynthesis</keyword>
<dbReference type="InterPro" id="IPR011008">
    <property type="entry name" value="Dimeric_a/b-barrel"/>
</dbReference>
<comment type="cofactor">
    <cofactor evidence="9">
        <name>Fe-coproporphyrin III</name>
        <dbReference type="ChEBI" id="CHEBI:68438"/>
    </cofactor>
    <text evidence="9">Fe-coproporphyrin III acts as both substrate and redox cofactor.</text>
</comment>
<evidence type="ECO:0000313" key="11">
    <source>
        <dbReference type="Proteomes" id="UP000008221"/>
    </source>
</evidence>
<dbReference type="RefSeq" id="WP_011720215.1">
    <property type="nucleotide sequence ID" value="NC_008578.1"/>
</dbReference>
<evidence type="ECO:0000256" key="2">
    <source>
        <dbReference type="ARBA" id="ARBA00022617"/>
    </source>
</evidence>
<dbReference type="InParanoid" id="A0LUP2"/>
<gene>
    <name evidence="9" type="primary">chdC</name>
    <name evidence="10" type="ordered locus">Acel_1380</name>
</gene>
<evidence type="ECO:0000256" key="6">
    <source>
        <dbReference type="ARBA" id="ARBA00030236"/>
    </source>
</evidence>
<evidence type="ECO:0000313" key="10">
    <source>
        <dbReference type="EMBL" id="ABK53152.1"/>
    </source>
</evidence>
<dbReference type="AlphaFoldDB" id="A0LUP2"/>
<accession>A0LUP2</accession>
<dbReference type="HAMAP" id="MF_02244">
    <property type="entry name" value="Coproheme_decarbox_2"/>
    <property type="match status" value="1"/>
</dbReference>
<evidence type="ECO:0000256" key="9">
    <source>
        <dbReference type="HAMAP-Rule" id="MF_02244"/>
    </source>
</evidence>
<dbReference type="NCBIfam" id="NF042928">
    <property type="entry name" value="HemQ_actino"/>
    <property type="match status" value="1"/>
</dbReference>
<dbReference type="Pfam" id="PF06778">
    <property type="entry name" value="Chlor_dismutase"/>
    <property type="match status" value="1"/>
</dbReference>
<feature type="active site" evidence="9">
    <location>
        <position position="132"/>
    </location>
</feature>
<name>A0LUP2_ACIC1</name>
<evidence type="ECO:0000256" key="7">
    <source>
        <dbReference type="ARBA" id="ARBA00049896"/>
    </source>
</evidence>
<keyword evidence="2 9" id="KW-0349">Heme</keyword>
<keyword evidence="9" id="KW-0560">Oxidoreductase</keyword>
<dbReference type="GO" id="GO:0016634">
    <property type="term" value="F:oxidoreductase activity, acting on the CH-CH group of donors, oxygen as acceptor"/>
    <property type="evidence" value="ECO:0007669"/>
    <property type="project" value="UniProtKB-UniRule"/>
</dbReference>
<evidence type="ECO:0000256" key="8">
    <source>
        <dbReference type="ARBA" id="ARBA00050019"/>
    </source>
</evidence>
<dbReference type="STRING" id="351607.Acel_1380"/>
<dbReference type="GO" id="GO:0006785">
    <property type="term" value="P:heme B biosynthetic process"/>
    <property type="evidence" value="ECO:0007669"/>
    <property type="project" value="UniProtKB-UniRule"/>
</dbReference>
<reference evidence="10 11" key="1">
    <citation type="journal article" date="2009" name="Genome Res.">
        <title>Complete genome of the cellulolytic thermophile Acidothermus cellulolyticus 11B provides insights into its ecophysiological and evolutionary adaptations.</title>
        <authorList>
            <person name="Barabote R.D."/>
            <person name="Xie G."/>
            <person name="Leu D.H."/>
            <person name="Normand P."/>
            <person name="Necsulea A."/>
            <person name="Daubin V."/>
            <person name="Medigue C."/>
            <person name="Adney W.S."/>
            <person name="Xu X.C."/>
            <person name="Lapidus A."/>
            <person name="Parales R.E."/>
            <person name="Detter C."/>
            <person name="Pujic P."/>
            <person name="Bruce D."/>
            <person name="Lavire C."/>
            <person name="Challacombe J.F."/>
            <person name="Brettin T.S."/>
            <person name="Berry A.M."/>
        </authorList>
    </citation>
    <scope>NUCLEOTIDE SEQUENCE [LARGE SCALE GENOMIC DNA]</scope>
    <source>
        <strain evidence="11">ATCC 43068 / DSM 8971 / 11B</strain>
    </source>
</reference>
<proteinExistence type="inferred from homology"/>
<evidence type="ECO:0000256" key="5">
    <source>
        <dbReference type="ARBA" id="ARBA00029882"/>
    </source>
</evidence>
<evidence type="ECO:0000256" key="4">
    <source>
        <dbReference type="ARBA" id="ARBA00023004"/>
    </source>
</evidence>
<keyword evidence="11" id="KW-1185">Reference proteome</keyword>
<dbReference type="PANTHER" id="PTHR36843:SF1">
    <property type="entry name" value="COPROHEME DECARBOXYLASE"/>
    <property type="match status" value="1"/>
</dbReference>
<dbReference type="HOGENOM" id="CLU_076582_1_0_11"/>
<protein>
    <recommendedName>
        <fullName evidence="1 9">Coproheme decarboxylase</fullName>
        <ecNumber evidence="8 9">1.3.98.5</ecNumber>
    </recommendedName>
    <alternativeName>
        <fullName evidence="5 9">Coproheme III oxidative decarboxylase</fullName>
    </alternativeName>
    <alternativeName>
        <fullName evidence="6 9">Hydrogen peroxide-dependent heme synthase</fullName>
    </alternativeName>
</protein>
<dbReference type="GO" id="GO:0020037">
    <property type="term" value="F:heme binding"/>
    <property type="evidence" value="ECO:0007669"/>
    <property type="project" value="InterPro"/>
</dbReference>
<comment type="function">
    <text evidence="9">Involved in coproporphyrin-dependent heme b biosynthesis. Catalyzes the decarboxylation of Fe-coproporphyrin III (coproheme) to heme b (protoheme IX), the last step of the pathway. The reaction occurs in a stepwise manner with a three-propionate intermediate.</text>
</comment>
<dbReference type="InterPro" id="IPR010644">
    <property type="entry name" value="ChdC/CLD"/>
</dbReference>
<comment type="catalytic activity">
    <reaction evidence="9">
        <text>harderoheme III + H2O2 + H(+) = heme b + CO2 + 2 H2O</text>
        <dbReference type="Rhea" id="RHEA:57944"/>
        <dbReference type="ChEBI" id="CHEBI:15377"/>
        <dbReference type="ChEBI" id="CHEBI:15378"/>
        <dbReference type="ChEBI" id="CHEBI:16240"/>
        <dbReference type="ChEBI" id="CHEBI:16526"/>
        <dbReference type="ChEBI" id="CHEBI:60344"/>
        <dbReference type="ChEBI" id="CHEBI:142463"/>
    </reaction>
</comment>
<dbReference type="Gene3D" id="3.30.70.1030">
    <property type="entry name" value="Apc35880, domain 1"/>
    <property type="match status" value="2"/>
</dbReference>
<keyword evidence="3 9" id="KW-0479">Metal-binding</keyword>
<dbReference type="FunCoup" id="A0LUP2">
    <property type="interactions" value="88"/>
</dbReference>
<evidence type="ECO:0000256" key="3">
    <source>
        <dbReference type="ARBA" id="ARBA00022723"/>
    </source>
</evidence>
<organism evidence="10 11">
    <name type="scientific">Acidothermus cellulolyticus (strain ATCC 43068 / DSM 8971 / 11B)</name>
    <dbReference type="NCBI Taxonomy" id="351607"/>
    <lineage>
        <taxon>Bacteria</taxon>
        <taxon>Bacillati</taxon>
        <taxon>Actinomycetota</taxon>
        <taxon>Actinomycetes</taxon>
        <taxon>Acidothermales</taxon>
        <taxon>Acidothermaceae</taxon>
        <taxon>Acidothermus</taxon>
    </lineage>
</organism>
<sequence length="230" mass="25839">MTAQQSTADQQTTYVMYAVLRGRPGALADLDRSHVSAEVENLLAEAAGKGVTTRGVYDISGFRADADVLIWWIGGEAEALQDAYQRLRRTAFGQACEPAWTAIGVHREAEFNKAHIPAFLAGEAPKKYVCVYPYNRDHEWYLLPAAYRADMLAEHGRMGREYPDVLANTVAAFALGDYEFLLAFEADELHRIVDLMRRLREARARRHTRLETPFFTGPRRPVAEIIAALP</sequence>
<dbReference type="EC" id="1.3.98.5" evidence="8 9"/>
<comment type="catalytic activity">
    <reaction evidence="9">
        <text>Fe-coproporphyrin III + H2O2 + H(+) = harderoheme III + CO2 + 2 H2O</text>
        <dbReference type="Rhea" id="RHEA:57940"/>
        <dbReference type="ChEBI" id="CHEBI:15377"/>
        <dbReference type="ChEBI" id="CHEBI:15378"/>
        <dbReference type="ChEBI" id="CHEBI:16240"/>
        <dbReference type="ChEBI" id="CHEBI:16526"/>
        <dbReference type="ChEBI" id="CHEBI:68438"/>
        <dbReference type="ChEBI" id="CHEBI:142463"/>
    </reaction>
</comment>
<comment type="catalytic activity">
    <reaction evidence="7">
        <text>Fe-coproporphyrin III + 2 H2O2 + 2 H(+) = heme b + 2 CO2 + 4 H2O</text>
        <dbReference type="Rhea" id="RHEA:56516"/>
        <dbReference type="ChEBI" id="CHEBI:15377"/>
        <dbReference type="ChEBI" id="CHEBI:15378"/>
        <dbReference type="ChEBI" id="CHEBI:16240"/>
        <dbReference type="ChEBI" id="CHEBI:16526"/>
        <dbReference type="ChEBI" id="CHEBI:60344"/>
        <dbReference type="ChEBI" id="CHEBI:68438"/>
        <dbReference type="EC" id="1.3.98.5"/>
    </reaction>
    <physiologicalReaction direction="left-to-right" evidence="7">
        <dbReference type="Rhea" id="RHEA:56517"/>
    </physiologicalReaction>
</comment>
<dbReference type="PANTHER" id="PTHR36843">
    <property type="entry name" value="HEME-DEPENDENT PEROXIDASE YWFI-RELATED"/>
    <property type="match status" value="1"/>
</dbReference>
<comment type="pathway">
    <text evidence="9">Porphyrin-containing compound metabolism; protoheme biosynthesis.</text>
</comment>
<dbReference type="KEGG" id="ace:Acel_1380"/>
<dbReference type="SUPFAM" id="SSF54909">
    <property type="entry name" value="Dimeric alpha+beta barrel"/>
    <property type="match status" value="1"/>
</dbReference>
<evidence type="ECO:0000256" key="1">
    <source>
        <dbReference type="ARBA" id="ARBA00014413"/>
    </source>
</evidence>
<comment type="similarity">
    <text evidence="9">Belongs to the ChdC family. Type 2 subfamily.</text>
</comment>
<dbReference type="EMBL" id="CP000481">
    <property type="protein sequence ID" value="ABK53152.1"/>
    <property type="molecule type" value="Genomic_DNA"/>
</dbReference>
<dbReference type="eggNOG" id="COG3253">
    <property type="taxonomic scope" value="Bacteria"/>
</dbReference>
<dbReference type="GO" id="GO:0046872">
    <property type="term" value="F:metal ion binding"/>
    <property type="evidence" value="ECO:0007669"/>
    <property type="project" value="UniProtKB-KW"/>
</dbReference>